<keyword evidence="2" id="KW-0813">Transport</keyword>
<sequence length="495" mass="52543">MSSQHSPRDPSALDAAIPLVIMVTLLVAAVRYFGDGSSYGPNQIALLIATGAAIIIGFKNGYGWQAMEQAIVKGISISLGAVLILLAVGSLIGTWLLSGTVPTMIYYGLNILNPSWFYAATCLICGLVSMSIGSSWTTAATIGVALLAVANGLDLSPAITAGAVISGAYFGDKISPLSETTNLAPAVAGSELFEHIRYMLWTTVPSITTALILFTILGLTEDVSGISDKGMELNDLMVQHFDISVINLVPLIVLLGLAIKKVPAFLSVAIGAIVGAIWAVLFQQDFIMSLAAEGMSRLDGNVTVVWTAFFDGVSVNTGNENLDSLLSRGGMASMLNTVWLIICALAFGAVLEQLGMLRKIINSILGFAKSTGALISSTVATCISTNIITADQYMSIVMPGRMYKEEYERRGLHPVVLSRTLEDSGTITSPLIPWNTCGAYMASVLAVNPFEYIFYCFFNLINPVLAVVYGFIGFQIKTLATKVTGNSNRPVTSNK</sequence>
<keyword evidence="5 9" id="KW-0812">Transmembrane</keyword>
<evidence type="ECO:0000256" key="8">
    <source>
        <dbReference type="ARBA" id="ARBA00038435"/>
    </source>
</evidence>
<dbReference type="InterPro" id="IPR052180">
    <property type="entry name" value="NhaC_Na-H+_Antiporter"/>
</dbReference>
<evidence type="ECO:0000256" key="5">
    <source>
        <dbReference type="ARBA" id="ARBA00022692"/>
    </source>
</evidence>
<dbReference type="Proteomes" id="UP000307999">
    <property type="component" value="Unassembled WGS sequence"/>
</dbReference>
<dbReference type="InterPro" id="IPR004770">
    <property type="entry name" value="Na/H_antiport_NhaC"/>
</dbReference>
<dbReference type="GO" id="GO:0005886">
    <property type="term" value="C:plasma membrane"/>
    <property type="evidence" value="ECO:0007669"/>
    <property type="project" value="UniProtKB-SubCell"/>
</dbReference>
<feature type="transmembrane region" description="Helical" evidence="9">
    <location>
        <begin position="39"/>
        <end position="58"/>
    </location>
</feature>
<keyword evidence="6 9" id="KW-1133">Transmembrane helix</keyword>
<evidence type="ECO:0000313" key="12">
    <source>
        <dbReference type="Proteomes" id="UP000307999"/>
    </source>
</evidence>
<reference evidence="11 12" key="1">
    <citation type="submission" date="2019-04" db="EMBL/GenBank/DDBJ databases">
        <title>Thalassotalea guangxiensis sp. nov., isolated from sediment of the coastal wetland.</title>
        <authorList>
            <person name="Zheng S."/>
            <person name="Zhang D."/>
        </authorList>
    </citation>
    <scope>NUCLEOTIDE SEQUENCE [LARGE SCALE GENOMIC DNA]</scope>
    <source>
        <strain evidence="11 12">ZS-4</strain>
    </source>
</reference>
<evidence type="ECO:0000256" key="4">
    <source>
        <dbReference type="ARBA" id="ARBA00022475"/>
    </source>
</evidence>
<feature type="domain" description="Na+/H+ antiporter NhaC-like C-terminal" evidence="10">
    <location>
        <begin position="167"/>
        <end position="474"/>
    </location>
</feature>
<gene>
    <name evidence="11" type="primary">nhaC</name>
    <name evidence="11" type="ORF">E8M12_06385</name>
</gene>
<accession>A0A4U1B7J3</accession>
<dbReference type="NCBIfam" id="TIGR00931">
    <property type="entry name" value="antiport_nhaC"/>
    <property type="match status" value="1"/>
</dbReference>
<feature type="transmembrane region" description="Helical" evidence="9">
    <location>
        <begin position="264"/>
        <end position="282"/>
    </location>
</feature>
<name>A0A4U1B7J3_9GAMM</name>
<feature type="transmembrane region" description="Helical" evidence="9">
    <location>
        <begin position="452"/>
        <end position="472"/>
    </location>
</feature>
<evidence type="ECO:0000256" key="6">
    <source>
        <dbReference type="ARBA" id="ARBA00022989"/>
    </source>
</evidence>
<dbReference type="Pfam" id="PF03553">
    <property type="entry name" value="Na_H_antiporter"/>
    <property type="match status" value="1"/>
</dbReference>
<dbReference type="PANTHER" id="PTHR33451">
    <property type="entry name" value="MALATE-2H(+)/NA(+)-LACTATE ANTIPORTER"/>
    <property type="match status" value="1"/>
</dbReference>
<evidence type="ECO:0000259" key="10">
    <source>
        <dbReference type="Pfam" id="PF03553"/>
    </source>
</evidence>
<protein>
    <submittedName>
        <fullName evidence="11">Na+/H+ antiporter NhaC</fullName>
    </submittedName>
</protein>
<feature type="transmembrane region" description="Helical" evidence="9">
    <location>
        <begin position="116"/>
        <end position="149"/>
    </location>
</feature>
<keyword evidence="4" id="KW-1003">Cell membrane</keyword>
<dbReference type="OrthoDB" id="9762978at2"/>
<dbReference type="PANTHER" id="PTHR33451:SF3">
    <property type="entry name" value="MALATE-2H(+)_NA(+)-LACTATE ANTIPORTER"/>
    <property type="match status" value="1"/>
</dbReference>
<feature type="transmembrane region" description="Helical" evidence="9">
    <location>
        <begin position="198"/>
        <end position="217"/>
    </location>
</feature>
<evidence type="ECO:0000256" key="9">
    <source>
        <dbReference type="SAM" id="Phobius"/>
    </source>
</evidence>
<feature type="transmembrane region" description="Helical" evidence="9">
    <location>
        <begin position="237"/>
        <end position="257"/>
    </location>
</feature>
<dbReference type="AlphaFoldDB" id="A0A4U1B7J3"/>
<keyword evidence="3" id="KW-0050">Antiport</keyword>
<evidence type="ECO:0000313" key="11">
    <source>
        <dbReference type="EMBL" id="TKB45871.1"/>
    </source>
</evidence>
<evidence type="ECO:0000256" key="2">
    <source>
        <dbReference type="ARBA" id="ARBA00022448"/>
    </source>
</evidence>
<feature type="transmembrane region" description="Helical" evidence="9">
    <location>
        <begin position="12"/>
        <end position="33"/>
    </location>
</feature>
<feature type="transmembrane region" description="Helical" evidence="9">
    <location>
        <begin position="372"/>
        <end position="390"/>
    </location>
</feature>
<evidence type="ECO:0000256" key="1">
    <source>
        <dbReference type="ARBA" id="ARBA00004651"/>
    </source>
</evidence>
<evidence type="ECO:0000256" key="3">
    <source>
        <dbReference type="ARBA" id="ARBA00022449"/>
    </source>
</evidence>
<dbReference type="InterPro" id="IPR018461">
    <property type="entry name" value="Na/H_Antiport_NhaC-like_C"/>
</dbReference>
<evidence type="ECO:0000256" key="7">
    <source>
        <dbReference type="ARBA" id="ARBA00023136"/>
    </source>
</evidence>
<dbReference type="RefSeq" id="WP_136735266.1">
    <property type="nucleotide sequence ID" value="NZ_SWDB01000011.1"/>
</dbReference>
<comment type="similarity">
    <text evidence="8">Belongs to the NhaC Na(+)/H(+) (TC 2.A.35) antiporter family.</text>
</comment>
<dbReference type="GO" id="GO:0015297">
    <property type="term" value="F:antiporter activity"/>
    <property type="evidence" value="ECO:0007669"/>
    <property type="project" value="UniProtKB-KW"/>
</dbReference>
<proteinExistence type="inferred from homology"/>
<keyword evidence="7 9" id="KW-0472">Membrane</keyword>
<keyword evidence="12" id="KW-1185">Reference proteome</keyword>
<feature type="transmembrane region" description="Helical" evidence="9">
    <location>
        <begin position="331"/>
        <end position="351"/>
    </location>
</feature>
<dbReference type="EMBL" id="SWDB01000011">
    <property type="protein sequence ID" value="TKB45871.1"/>
    <property type="molecule type" value="Genomic_DNA"/>
</dbReference>
<comment type="subcellular location">
    <subcellularLocation>
        <location evidence="1">Cell membrane</location>
        <topology evidence="1">Multi-pass membrane protein</topology>
    </subcellularLocation>
</comment>
<feature type="transmembrane region" description="Helical" evidence="9">
    <location>
        <begin position="70"/>
        <end position="96"/>
    </location>
</feature>
<comment type="caution">
    <text evidence="11">The sequence shown here is derived from an EMBL/GenBank/DDBJ whole genome shotgun (WGS) entry which is preliminary data.</text>
</comment>
<organism evidence="11 12">
    <name type="scientific">Thalassotalea mangrovi</name>
    <dbReference type="NCBI Taxonomy" id="2572245"/>
    <lineage>
        <taxon>Bacteria</taxon>
        <taxon>Pseudomonadati</taxon>
        <taxon>Pseudomonadota</taxon>
        <taxon>Gammaproteobacteria</taxon>
        <taxon>Alteromonadales</taxon>
        <taxon>Colwelliaceae</taxon>
        <taxon>Thalassotalea</taxon>
    </lineage>
</organism>